<evidence type="ECO:0000256" key="1">
    <source>
        <dbReference type="ARBA" id="ARBA00001974"/>
    </source>
</evidence>
<feature type="compositionally biased region" description="Low complexity" evidence="6">
    <location>
        <begin position="26"/>
        <end position="35"/>
    </location>
</feature>
<feature type="region of interest" description="Disordered" evidence="6">
    <location>
        <begin position="430"/>
        <end position="457"/>
    </location>
</feature>
<name>A0A8H3CTP6_9AGAM</name>
<feature type="compositionally biased region" description="Basic and acidic residues" evidence="6">
    <location>
        <begin position="636"/>
        <end position="658"/>
    </location>
</feature>
<dbReference type="PANTHER" id="PTHR42973">
    <property type="entry name" value="BINDING OXIDOREDUCTASE, PUTATIVE (AFU_ORTHOLOGUE AFUA_1G17690)-RELATED"/>
    <property type="match status" value="1"/>
</dbReference>
<evidence type="ECO:0008006" key="9">
    <source>
        <dbReference type="Google" id="ProtNLM"/>
    </source>
</evidence>
<comment type="similarity">
    <text evidence="2">Belongs to the oxygen-dependent FAD-linked oxidoreductase family.</text>
</comment>
<keyword evidence="4" id="KW-0274">FAD</keyword>
<feature type="compositionally biased region" description="Polar residues" evidence="6">
    <location>
        <begin position="440"/>
        <end position="451"/>
    </location>
</feature>
<evidence type="ECO:0000313" key="7">
    <source>
        <dbReference type="EMBL" id="CAE6495115.1"/>
    </source>
</evidence>
<evidence type="ECO:0000256" key="4">
    <source>
        <dbReference type="ARBA" id="ARBA00022827"/>
    </source>
</evidence>
<sequence length="990" mass="107216">MEPIKSDANDEFAPRRVPKGQHRVNSSSGSLRSTLPRPPPSTLTKSTSTMTDTTTINSRISDTLLDELRGAVKGTVYRREDSGFVRHSQLFNAVICSPAEILVRPLDAYDVSEVVKFCRKHGLSPSAKSGGYGTHGWAVEGDVIIDMRLISQIKIERPSQSSPEWESMRESPHVRVTDPDTIRGSTRAPSAAAFPTRYPTETLGPPPIHDPFTESRRRSADEAFHNIVVTPASMQVDGEEPSAEIDADRPTRRLRVGSPASGHASMSSAGLNTPPTTDSPHTPGEGINIRPPTPPNKSHGPATPGDVARDETLLPPTADRPIVGFDARGFVGRDPGYWDTVWSQEVSDGIAIESAGATALLGATASDARSTLPLTLSPSSDPPPVRSTAPASARPFDFAEPTTIQVNAHANPHGNPTGNNSALFPGLTMSDGASRPFQFGRSNSDTPSLGSPQPEGPTVTHVPYELRAPVPYTYVTFGAGASQKDVNAFCASHPLETVAPNSPGDEQNTTLVADTAQPNSNPRLGNNPYFGSAAAGSLFGASSTVPYYVPFAAHPVGSSVMLLGGFGFLSRLRGLSMDCLVEAEVVLADGRIVWVSSSGVKDQDGNDVEFDEEEVDADMKEFIEEEKERAKRLKEKSKEQDSGPTDPEFKDEQPRAPDADGSDGTDSQPDEENKSRRGLWWALRGAGSAFGIVVRYKAKAFPVPIVFAGNLIYNFNKATAASLIMHFRDCIKAAPRELYANCILTAGPKNQGALVVIQICYAGPRAEGLPFLQAISSWEGDNCLLNEVQEKEFVWQQDSIAKVLKGGSGRKWFIRSNLITSLTDEIIYRTVRKFGDTPDGCTWLFELSGGALTDTTDSCLPKAAREATFTIVALHQWKLELDDPACVVTAEEWIKDTLALQSTGGPFPCFLERREKRARILGVYGPENWARLCALKKKYDPDGMFRHNFWPLDESGKPIVDPREMRNGADLLGGHRMDMTLDDRGVPVVA</sequence>
<accession>A0A8H3CTP6</accession>
<feature type="region of interest" description="Disordered" evidence="6">
    <location>
        <begin position="628"/>
        <end position="676"/>
    </location>
</feature>
<organism evidence="7 8">
    <name type="scientific">Rhizoctonia solani</name>
    <dbReference type="NCBI Taxonomy" id="456999"/>
    <lineage>
        <taxon>Eukaryota</taxon>
        <taxon>Fungi</taxon>
        <taxon>Dikarya</taxon>
        <taxon>Basidiomycota</taxon>
        <taxon>Agaricomycotina</taxon>
        <taxon>Agaricomycetes</taxon>
        <taxon>Cantharellales</taxon>
        <taxon>Ceratobasidiaceae</taxon>
        <taxon>Rhizoctonia</taxon>
    </lineage>
</organism>
<feature type="compositionally biased region" description="Low complexity" evidence="6">
    <location>
        <begin position="42"/>
        <end position="52"/>
    </location>
</feature>
<dbReference type="AlphaFoldDB" id="A0A8H3CTP6"/>
<evidence type="ECO:0000256" key="5">
    <source>
        <dbReference type="ARBA" id="ARBA00023002"/>
    </source>
</evidence>
<feature type="compositionally biased region" description="Polar residues" evidence="6">
    <location>
        <begin position="264"/>
        <end position="280"/>
    </location>
</feature>
<feature type="region of interest" description="Disordered" evidence="6">
    <location>
        <begin position="158"/>
        <end position="218"/>
    </location>
</feature>
<evidence type="ECO:0000313" key="8">
    <source>
        <dbReference type="Proteomes" id="UP000663888"/>
    </source>
</evidence>
<dbReference type="InterPro" id="IPR050416">
    <property type="entry name" value="FAD-linked_Oxidoreductase"/>
</dbReference>
<feature type="compositionally biased region" description="Basic and acidic residues" evidence="6">
    <location>
        <begin position="1"/>
        <end position="14"/>
    </location>
</feature>
<feature type="region of interest" description="Disordered" evidence="6">
    <location>
        <begin position="230"/>
        <end position="324"/>
    </location>
</feature>
<reference evidence="7" key="1">
    <citation type="submission" date="2021-01" db="EMBL/GenBank/DDBJ databases">
        <authorList>
            <person name="Kaushik A."/>
        </authorList>
    </citation>
    <scope>NUCLEOTIDE SEQUENCE</scope>
    <source>
        <strain evidence="7">AG4-R118</strain>
    </source>
</reference>
<dbReference type="Gene3D" id="3.30.43.10">
    <property type="entry name" value="Uridine Diphospho-n-acetylenolpyruvylglucosamine Reductase, domain 2"/>
    <property type="match status" value="1"/>
</dbReference>
<dbReference type="GO" id="GO:0050660">
    <property type="term" value="F:flavin adenine dinucleotide binding"/>
    <property type="evidence" value="ECO:0007669"/>
    <property type="project" value="InterPro"/>
</dbReference>
<dbReference type="InterPro" id="IPR036318">
    <property type="entry name" value="FAD-bd_PCMH-like_sf"/>
</dbReference>
<gene>
    <name evidence="7" type="ORF">RDB_LOCUS145943</name>
</gene>
<dbReference type="EMBL" id="CAJMWX010001540">
    <property type="protein sequence ID" value="CAE6495115.1"/>
    <property type="molecule type" value="Genomic_DNA"/>
</dbReference>
<comment type="caution">
    <text evidence="7">The sequence shown here is derived from an EMBL/GenBank/DDBJ whole genome shotgun (WGS) entry which is preliminary data.</text>
</comment>
<dbReference type="SUPFAM" id="SSF56176">
    <property type="entry name" value="FAD-binding/transporter-associated domain-like"/>
    <property type="match status" value="2"/>
</dbReference>
<feature type="compositionally biased region" description="Basic and acidic residues" evidence="6">
    <location>
        <begin position="166"/>
        <end position="181"/>
    </location>
</feature>
<dbReference type="Gene3D" id="3.30.465.10">
    <property type="match status" value="2"/>
</dbReference>
<evidence type="ECO:0000256" key="3">
    <source>
        <dbReference type="ARBA" id="ARBA00022630"/>
    </source>
</evidence>
<keyword evidence="5" id="KW-0560">Oxidoreductase</keyword>
<evidence type="ECO:0000256" key="2">
    <source>
        <dbReference type="ARBA" id="ARBA00005466"/>
    </source>
</evidence>
<feature type="region of interest" description="Disordered" evidence="6">
    <location>
        <begin position="1"/>
        <end position="52"/>
    </location>
</feature>
<dbReference type="Gene3D" id="3.40.462.20">
    <property type="match status" value="1"/>
</dbReference>
<dbReference type="PANTHER" id="PTHR42973:SF39">
    <property type="entry name" value="FAD-BINDING PCMH-TYPE DOMAIN-CONTAINING PROTEIN"/>
    <property type="match status" value="1"/>
</dbReference>
<evidence type="ECO:0000256" key="6">
    <source>
        <dbReference type="SAM" id="MobiDB-lite"/>
    </source>
</evidence>
<proteinExistence type="inferred from homology"/>
<feature type="region of interest" description="Disordered" evidence="6">
    <location>
        <begin position="372"/>
        <end position="391"/>
    </location>
</feature>
<keyword evidence="3" id="KW-0285">Flavoprotein</keyword>
<dbReference type="InterPro" id="IPR016167">
    <property type="entry name" value="FAD-bd_PCMH_sub1"/>
</dbReference>
<comment type="cofactor">
    <cofactor evidence="1">
        <name>FAD</name>
        <dbReference type="ChEBI" id="CHEBI:57692"/>
    </cofactor>
</comment>
<dbReference type="Proteomes" id="UP000663888">
    <property type="component" value="Unassembled WGS sequence"/>
</dbReference>
<dbReference type="GO" id="GO:0016491">
    <property type="term" value="F:oxidoreductase activity"/>
    <property type="evidence" value="ECO:0007669"/>
    <property type="project" value="UniProtKB-KW"/>
</dbReference>
<protein>
    <recommendedName>
        <fullName evidence="9">FAD-binding PCMH-type domain-containing protein</fullName>
    </recommendedName>
</protein>
<dbReference type="InterPro" id="IPR016169">
    <property type="entry name" value="FAD-bd_PCMH_sub2"/>
</dbReference>